<dbReference type="EMBL" id="BK015882">
    <property type="protein sequence ID" value="DAD71457.1"/>
    <property type="molecule type" value="Genomic_DNA"/>
</dbReference>
<sequence>MAVTYNNRYSRYVMPDNYLYLYHVPNNKGTMGVCILLPAYADSVTDTQNVNFNSSTPLARSAPIFSYSSSGPRTLQVSFNLHRDMMKQINYGVSTAMIENNSNDDYTDLLIKYIQAAALPTYEVAKKMVNPPQVALRLGQDLFIKGVITGSVGVTYRYPILSDGKYALVDVAFGVTETEPYDALIAAQMGSSRGLNTSLARNLYVAAQPFSAYSNPR</sequence>
<evidence type="ECO:0000313" key="1">
    <source>
        <dbReference type="EMBL" id="DAD71457.1"/>
    </source>
</evidence>
<organism evidence="1">
    <name type="scientific">Siphoviridae sp. ctsf32</name>
    <dbReference type="NCBI Taxonomy" id="2827594"/>
    <lineage>
        <taxon>Viruses</taxon>
        <taxon>Duplodnaviria</taxon>
        <taxon>Heunggongvirae</taxon>
        <taxon>Uroviricota</taxon>
        <taxon>Caudoviricetes</taxon>
    </lineage>
</organism>
<proteinExistence type="predicted"/>
<reference evidence="1" key="1">
    <citation type="journal article" date="2021" name="Proc. Natl. Acad. Sci. U.S.A.">
        <title>A Catalog of Tens of Thousands of Viruses from Human Metagenomes Reveals Hidden Associations with Chronic Diseases.</title>
        <authorList>
            <person name="Tisza M.J."/>
            <person name="Buck C.B."/>
        </authorList>
    </citation>
    <scope>NUCLEOTIDE SEQUENCE</scope>
    <source>
        <strain evidence="1">Ctsf32</strain>
    </source>
</reference>
<protein>
    <submittedName>
        <fullName evidence="1">Uncharacterized protein</fullName>
    </submittedName>
</protein>
<name>A0A8S5LN83_9CAUD</name>
<accession>A0A8S5LN83</accession>